<reference evidence="1" key="1">
    <citation type="submission" date="2021-06" db="EMBL/GenBank/DDBJ databases">
        <authorList>
            <person name="Nardi T."/>
            <person name="Nardi T."/>
        </authorList>
    </citation>
    <scope>NUCLEOTIDE SEQUENCE</scope>
</reference>
<proteinExistence type="predicted"/>
<gene>
    <name evidence="1" type="ORF">MHYMCMPASI_00767</name>
</gene>
<protein>
    <submittedName>
        <fullName evidence="1">Uncharacterized protein</fullName>
    </submittedName>
</protein>
<name>A0A8S4C1J8_9ACAR</name>
<dbReference type="EMBL" id="CAJVAF010000304">
    <property type="protein sequence ID" value="CAG7594376.1"/>
    <property type="molecule type" value="Genomic_DNA"/>
</dbReference>
<sequence>MLIWSSGLSYIVAGPGADRIFVDACQSNVYKINSDNYYKV</sequence>
<organism evidence="1 2">
    <name type="scientific">Hyalomma marginatum</name>
    <dbReference type="NCBI Taxonomy" id="34627"/>
    <lineage>
        <taxon>Eukaryota</taxon>
        <taxon>Metazoa</taxon>
        <taxon>Ecdysozoa</taxon>
        <taxon>Arthropoda</taxon>
        <taxon>Chelicerata</taxon>
        <taxon>Arachnida</taxon>
        <taxon>Acari</taxon>
        <taxon>Parasitiformes</taxon>
        <taxon>Ixodida</taxon>
        <taxon>Ixodoidea</taxon>
        <taxon>Ixodidae</taxon>
        <taxon>Hyalomminae</taxon>
        <taxon>Hyalomma</taxon>
    </lineage>
</organism>
<dbReference type="Proteomes" id="UP000837675">
    <property type="component" value="Unassembled WGS sequence"/>
</dbReference>
<evidence type="ECO:0000313" key="2">
    <source>
        <dbReference type="Proteomes" id="UP000837675"/>
    </source>
</evidence>
<comment type="caution">
    <text evidence="1">The sequence shown here is derived from an EMBL/GenBank/DDBJ whole genome shotgun (WGS) entry which is preliminary data.</text>
</comment>
<dbReference type="AlphaFoldDB" id="A0A8S4C1J8"/>
<evidence type="ECO:0000313" key="1">
    <source>
        <dbReference type="EMBL" id="CAG7594376.1"/>
    </source>
</evidence>
<accession>A0A8S4C1J8</accession>
<keyword evidence="2" id="KW-1185">Reference proteome</keyword>